<dbReference type="SUPFAM" id="SSF56436">
    <property type="entry name" value="C-type lectin-like"/>
    <property type="match status" value="1"/>
</dbReference>
<dbReference type="RefSeq" id="WP_203864275.1">
    <property type="nucleotide sequence ID" value="NZ_BONW01000001.1"/>
</dbReference>
<dbReference type="EMBL" id="BONW01000001">
    <property type="protein sequence ID" value="GIG85655.1"/>
    <property type="molecule type" value="Genomic_DNA"/>
</dbReference>
<dbReference type="InterPro" id="IPR042095">
    <property type="entry name" value="SUMF_sf"/>
</dbReference>
<sequence length="562" mass="61577">MTVKRRAAVYWVAGFVVVAGLAVAATFFGLQSLEVASWLAGVASLGAAISTLVLARDGIATASPAAIGTSTVPAPDPVEAPGPVEPPIRVAAPVPVRSSDAGPDDAVEPPPVAHVRIAARAWMSYLERRGVSEGLLRGRPAGEVFPALAPLDEFLARSLPEIDVQVRTAYRPRDVPVDSVDRFWTIMLIDSILHDGGLGLQRWLLRETDIILRQEPAAVPRLTAMWQWLFDNHLRSTAGQPEPGLTRTLISEAINHCGDDHKRLYPNVNFLMEVTRDDPVTLRLIRDALQQHDGLLRERGTNPATLKRVRILLGRLGAVANPGLFDPDLVSFAASAVCPYPFQAMRFPLTFGEVDAILRRPGGASPATPYVLAPEQADGYAFAGMWRELSNLLGSLPRPPERDDWRWDVPTVAEWITLAGCVSQPYPWGLDPPTPLHANLRFTPDSRLSPVGTYVAGRSPDGVYDCCGGVHELVRELPHEQFEDDRRFEGAFRLAGGSYLSPPHGVTGQRFRHLSPRDRGDRPSCVGIRLVAYRERDEATRWDALRAYRVGRQKVPVPGKSP</sequence>
<accession>A0ABQ4DT95</accession>
<evidence type="ECO:0000313" key="3">
    <source>
        <dbReference type="Proteomes" id="UP000646749"/>
    </source>
</evidence>
<dbReference type="Gene3D" id="3.90.1580.10">
    <property type="entry name" value="paralog of FGE (formylglycine-generating enzyme)"/>
    <property type="match status" value="1"/>
</dbReference>
<evidence type="ECO:0000256" key="1">
    <source>
        <dbReference type="SAM" id="Phobius"/>
    </source>
</evidence>
<gene>
    <name evidence="2" type="ORF">Pen02_05910</name>
</gene>
<protein>
    <recommendedName>
        <fullName evidence="4">Sulfatase-modifying factor enzyme domain-containing protein</fullName>
    </recommendedName>
</protein>
<proteinExistence type="predicted"/>
<dbReference type="Proteomes" id="UP000646749">
    <property type="component" value="Unassembled WGS sequence"/>
</dbReference>
<keyword evidence="1" id="KW-0812">Transmembrane</keyword>
<reference evidence="2 3" key="1">
    <citation type="submission" date="2021-01" db="EMBL/GenBank/DDBJ databases">
        <title>Whole genome shotgun sequence of Plantactinospora endophytica NBRC 110450.</title>
        <authorList>
            <person name="Komaki H."/>
            <person name="Tamura T."/>
        </authorList>
    </citation>
    <scope>NUCLEOTIDE SEQUENCE [LARGE SCALE GENOMIC DNA]</scope>
    <source>
        <strain evidence="2 3">NBRC 110450</strain>
    </source>
</reference>
<evidence type="ECO:0000313" key="2">
    <source>
        <dbReference type="EMBL" id="GIG85655.1"/>
    </source>
</evidence>
<name>A0ABQ4DT95_9ACTN</name>
<organism evidence="2 3">
    <name type="scientific">Plantactinospora endophytica</name>
    <dbReference type="NCBI Taxonomy" id="673535"/>
    <lineage>
        <taxon>Bacteria</taxon>
        <taxon>Bacillati</taxon>
        <taxon>Actinomycetota</taxon>
        <taxon>Actinomycetes</taxon>
        <taxon>Micromonosporales</taxon>
        <taxon>Micromonosporaceae</taxon>
        <taxon>Plantactinospora</taxon>
    </lineage>
</organism>
<dbReference type="InterPro" id="IPR016187">
    <property type="entry name" value="CTDL_fold"/>
</dbReference>
<comment type="caution">
    <text evidence="2">The sequence shown here is derived from an EMBL/GenBank/DDBJ whole genome shotgun (WGS) entry which is preliminary data.</text>
</comment>
<keyword evidence="1" id="KW-0472">Membrane</keyword>
<keyword evidence="3" id="KW-1185">Reference proteome</keyword>
<evidence type="ECO:0008006" key="4">
    <source>
        <dbReference type="Google" id="ProtNLM"/>
    </source>
</evidence>
<keyword evidence="1" id="KW-1133">Transmembrane helix</keyword>
<feature type="transmembrane region" description="Helical" evidence="1">
    <location>
        <begin position="7"/>
        <end position="29"/>
    </location>
</feature>